<evidence type="ECO:0008006" key="3">
    <source>
        <dbReference type="Google" id="ProtNLM"/>
    </source>
</evidence>
<gene>
    <name evidence="1" type="ORF">JWV37_03710</name>
</gene>
<proteinExistence type="predicted"/>
<protein>
    <recommendedName>
        <fullName evidence="3">Cell division protein ZapA</fullName>
    </recommendedName>
</protein>
<reference evidence="1" key="2">
    <citation type="submission" date="2021-02" db="EMBL/GenBank/DDBJ databases">
        <authorList>
            <person name="Merkel A.Y."/>
        </authorList>
    </citation>
    <scope>NUCLEOTIDE SEQUENCE</scope>
    <source>
        <strain evidence="1">T05b</strain>
    </source>
</reference>
<sequence length="76" mass="8698">MKKVTISVASKDYTITLEDAFAEAFLRDMELFLGKKKGLDTKELLSAFVQKSYDFYAQECQMQALVPKIEQVLREG</sequence>
<accession>A0ABS2WR61</accession>
<keyword evidence="2" id="KW-1185">Reference proteome</keyword>
<name>A0ABS2WR61_9BACT</name>
<evidence type="ECO:0000313" key="2">
    <source>
        <dbReference type="Proteomes" id="UP000703590"/>
    </source>
</evidence>
<dbReference type="RefSeq" id="WP_205458420.1">
    <property type="nucleotide sequence ID" value="NZ_JAFHKK010000005.1"/>
</dbReference>
<dbReference type="Proteomes" id="UP000703590">
    <property type="component" value="Unassembled WGS sequence"/>
</dbReference>
<evidence type="ECO:0000313" key="1">
    <source>
        <dbReference type="EMBL" id="MBN2963878.1"/>
    </source>
</evidence>
<dbReference type="EMBL" id="JAFHKK010000005">
    <property type="protein sequence ID" value="MBN2963878.1"/>
    <property type="molecule type" value="Genomic_DNA"/>
</dbReference>
<reference evidence="1" key="1">
    <citation type="submission" date="2021-02" db="EMBL/GenBank/DDBJ databases">
        <title>Sulfurospirillum tamanensis sp. nov.</title>
        <authorList>
            <person name="Frolova A."/>
            <person name="Merkel A."/>
            <person name="Slobodkin A."/>
        </authorList>
    </citation>
    <scope>NUCLEOTIDE SEQUENCE</scope>
    <source>
        <strain evidence="1">T05b</strain>
    </source>
</reference>
<comment type="caution">
    <text evidence="1">The sequence shown here is derived from an EMBL/GenBank/DDBJ whole genome shotgun (WGS) entry which is preliminary data.</text>
</comment>
<organism evidence="1 2">
    <name type="scientific">Sulfurospirillum tamanense</name>
    <dbReference type="NCBI Taxonomy" id="2813362"/>
    <lineage>
        <taxon>Bacteria</taxon>
        <taxon>Pseudomonadati</taxon>
        <taxon>Campylobacterota</taxon>
        <taxon>Epsilonproteobacteria</taxon>
        <taxon>Campylobacterales</taxon>
        <taxon>Sulfurospirillaceae</taxon>
        <taxon>Sulfurospirillum</taxon>
    </lineage>
</organism>